<name>A0A1H8BUN7_STRJI</name>
<feature type="region of interest" description="Disordered" evidence="1">
    <location>
        <begin position="1"/>
        <end position="29"/>
    </location>
</feature>
<reference evidence="3" key="1">
    <citation type="submission" date="2016-10" db="EMBL/GenBank/DDBJ databases">
        <authorList>
            <person name="Varghese N."/>
        </authorList>
    </citation>
    <scope>NUCLEOTIDE SEQUENCE [LARGE SCALE GENOMIC DNA]</scope>
    <source>
        <strain evidence="3">DSM 45096 / BCRC 16803 / CGMCC 4.1857 / CIP 109030 / JCM 12277 / KCTC 19219 / NBRC 100920 / 33214</strain>
    </source>
</reference>
<organism evidence="2 3">
    <name type="scientific">Streptacidiphilus jiangxiensis</name>
    <dbReference type="NCBI Taxonomy" id="235985"/>
    <lineage>
        <taxon>Bacteria</taxon>
        <taxon>Bacillati</taxon>
        <taxon>Actinomycetota</taxon>
        <taxon>Actinomycetes</taxon>
        <taxon>Kitasatosporales</taxon>
        <taxon>Streptomycetaceae</taxon>
        <taxon>Streptacidiphilus</taxon>
    </lineage>
</organism>
<dbReference type="STRING" id="235985.SAMN05414137_1822"/>
<evidence type="ECO:0000313" key="3">
    <source>
        <dbReference type="Proteomes" id="UP000183015"/>
    </source>
</evidence>
<protein>
    <submittedName>
        <fullName evidence="2">Uncharacterized protein</fullName>
    </submittedName>
</protein>
<sequence>MDPDVPSTGAPLPDPLRAAVRGADHTTGEIKAAPRTAAALVKHGLAVRYGAAGRHYLTDSGRALRTALRSEPAEQQPQPEGVFTAVTGDESSGAAELSESRTAEVAAAWAGVLGMRHLEMSASTPCTWERAQPVRAVAIALEAAGIRPAARDGAGRWLGAGYRVLPEPGGARVEWRGPASSPARQDAERELDRCAAVLSAAGWSCLQYLGRQHLRYLSVQPHP</sequence>
<dbReference type="AlphaFoldDB" id="A0A1H8BUN7"/>
<dbReference type="RefSeq" id="WP_052438803.1">
    <property type="nucleotide sequence ID" value="NZ_BBPN01000016.1"/>
</dbReference>
<dbReference type="Proteomes" id="UP000183015">
    <property type="component" value="Unassembled WGS sequence"/>
</dbReference>
<accession>A0A1H8BUN7</accession>
<keyword evidence="3" id="KW-1185">Reference proteome</keyword>
<proteinExistence type="predicted"/>
<dbReference type="EMBL" id="FOAZ01000082">
    <property type="protein sequence ID" value="SEM86595.1"/>
    <property type="molecule type" value="Genomic_DNA"/>
</dbReference>
<gene>
    <name evidence="2" type="ORF">SAMN05414137_1822</name>
</gene>
<evidence type="ECO:0000313" key="2">
    <source>
        <dbReference type="EMBL" id="SEM86595.1"/>
    </source>
</evidence>
<evidence type="ECO:0000256" key="1">
    <source>
        <dbReference type="SAM" id="MobiDB-lite"/>
    </source>
</evidence>
<dbReference type="eggNOG" id="ENOG50342XC">
    <property type="taxonomic scope" value="Bacteria"/>
</dbReference>
<dbReference type="OrthoDB" id="4304577at2"/>